<dbReference type="RefSeq" id="WP_138551821.1">
    <property type="nucleotide sequence ID" value="NZ_PNCH01000030.1"/>
</dbReference>
<dbReference type="AlphaFoldDB" id="A0A5S3WNQ8"/>
<evidence type="ECO:0000313" key="3">
    <source>
        <dbReference type="Proteomes" id="UP000310249"/>
    </source>
</evidence>
<protein>
    <submittedName>
        <fullName evidence="2">Uncharacterized protein</fullName>
    </submittedName>
</protein>
<name>A0A5S3WNQ8_9GAMM</name>
<reference evidence="2 3" key="1">
    <citation type="submission" date="2018-01" db="EMBL/GenBank/DDBJ databases">
        <authorList>
            <person name="Paulsen S."/>
            <person name="Gram L.K."/>
        </authorList>
    </citation>
    <scope>NUCLEOTIDE SEQUENCE [LARGE SCALE GENOMIC DNA]</scope>
    <source>
        <strain evidence="2 3">S2676</strain>
    </source>
</reference>
<evidence type="ECO:0000313" key="2">
    <source>
        <dbReference type="EMBL" id="TMP29972.1"/>
    </source>
</evidence>
<organism evidence="2 3">
    <name type="scientific">Pseudoalteromonas rubra</name>
    <dbReference type="NCBI Taxonomy" id="43658"/>
    <lineage>
        <taxon>Bacteria</taxon>
        <taxon>Pseudomonadati</taxon>
        <taxon>Pseudomonadota</taxon>
        <taxon>Gammaproteobacteria</taxon>
        <taxon>Alteromonadales</taxon>
        <taxon>Pseudoalteromonadaceae</taxon>
        <taxon>Pseudoalteromonas</taxon>
    </lineage>
</organism>
<dbReference type="Proteomes" id="UP000310249">
    <property type="component" value="Unassembled WGS sequence"/>
</dbReference>
<evidence type="ECO:0000256" key="1">
    <source>
        <dbReference type="SAM" id="Phobius"/>
    </source>
</evidence>
<feature type="transmembrane region" description="Helical" evidence="1">
    <location>
        <begin position="6"/>
        <end position="25"/>
    </location>
</feature>
<keyword evidence="1" id="KW-0812">Transmembrane</keyword>
<dbReference type="EMBL" id="PNCI01000016">
    <property type="protein sequence ID" value="TMP29972.1"/>
    <property type="molecule type" value="Genomic_DNA"/>
</dbReference>
<feature type="transmembrane region" description="Helical" evidence="1">
    <location>
        <begin position="100"/>
        <end position="120"/>
    </location>
</feature>
<proteinExistence type="predicted"/>
<accession>A0A5S3WNQ8</accession>
<sequence>MDYLANNYKYIFFALYSLPFIKGVFSHRGVFTNKDWGKKPTPWKVADLIIIITFPITALLLITNYNIGYYVSVASIVSAQILPLTIFRSKFGFSNEHKKVANGILLFWLLLIALSSAIYFY</sequence>
<keyword evidence="1" id="KW-1133">Transmembrane helix</keyword>
<feature type="transmembrane region" description="Helical" evidence="1">
    <location>
        <begin position="69"/>
        <end position="88"/>
    </location>
</feature>
<keyword evidence="1" id="KW-0472">Membrane</keyword>
<feature type="transmembrane region" description="Helical" evidence="1">
    <location>
        <begin position="45"/>
        <end position="63"/>
    </location>
</feature>
<gene>
    <name evidence="2" type="ORF">CWB99_07740</name>
</gene>
<comment type="caution">
    <text evidence="2">The sequence shown here is derived from an EMBL/GenBank/DDBJ whole genome shotgun (WGS) entry which is preliminary data.</text>
</comment>
<reference evidence="3" key="2">
    <citation type="submission" date="2019-06" db="EMBL/GenBank/DDBJ databases">
        <title>Co-occurence of chitin degradation, pigmentation and bioactivity in marine Pseudoalteromonas.</title>
        <authorList>
            <person name="Sonnenschein E.C."/>
            <person name="Bech P.K."/>
        </authorList>
    </citation>
    <scope>NUCLEOTIDE SEQUENCE [LARGE SCALE GENOMIC DNA]</scope>
    <source>
        <strain evidence="3">S2676</strain>
    </source>
</reference>